<feature type="domain" description="MRB1590-like C-terminal" evidence="4">
    <location>
        <begin position="483"/>
        <end position="580"/>
    </location>
</feature>
<dbReference type="Pfam" id="PF21117">
    <property type="entry name" value="MRB1590_C"/>
    <property type="match status" value="1"/>
</dbReference>
<dbReference type="Pfam" id="PF20446">
    <property type="entry name" value="ABC_N"/>
    <property type="match status" value="1"/>
</dbReference>
<dbReference type="GO" id="GO:0016853">
    <property type="term" value="F:isomerase activity"/>
    <property type="evidence" value="ECO:0007669"/>
    <property type="project" value="UniProtKB-KW"/>
</dbReference>
<dbReference type="PANTHER" id="PTHR38149:SF1">
    <property type="entry name" value="ATPASE"/>
    <property type="match status" value="1"/>
</dbReference>
<dbReference type="EMBL" id="CP015405">
    <property type="protein sequence ID" value="ANU77222.1"/>
    <property type="molecule type" value="Genomic_DNA"/>
</dbReference>
<dbReference type="InterPro" id="IPR046833">
    <property type="entry name" value="ABC_N"/>
</dbReference>
<feature type="domain" description="ATPase of the ABC class N-terminal" evidence="3">
    <location>
        <begin position="5"/>
        <end position="165"/>
    </location>
</feature>
<evidence type="ECO:0000313" key="5">
    <source>
        <dbReference type="EMBL" id="ANU77222.1"/>
    </source>
</evidence>
<evidence type="ECO:0000259" key="3">
    <source>
        <dbReference type="Pfam" id="PF20446"/>
    </source>
</evidence>
<dbReference type="InterPro" id="IPR049069">
    <property type="entry name" value="MRB1590-like_C"/>
</dbReference>
<dbReference type="KEGG" id="byl:A4V09_16535"/>
<proteinExistence type="predicted"/>
<keyword evidence="6" id="KW-1185">Reference proteome</keyword>
<feature type="region of interest" description="Disordered" evidence="1">
    <location>
        <begin position="453"/>
        <end position="483"/>
    </location>
</feature>
<evidence type="ECO:0000313" key="6">
    <source>
        <dbReference type="Proteomes" id="UP000092574"/>
    </source>
</evidence>
<gene>
    <name evidence="5" type="ORF">A4V09_16535</name>
</gene>
<dbReference type="AlphaFoldDB" id="A0A1C7IGC0"/>
<dbReference type="Proteomes" id="UP000092574">
    <property type="component" value="Chromosome"/>
</dbReference>
<accession>A0A1C7IGC0</accession>
<sequence length="581" mass="64560">MKSSSDLKTMLASIHRRSYPAYKDLRGVYAFGDYTLSIDHVQGDPFAAPSSLSIRIPLSTAGFPAHYYKEKHTRIALQDHLNRQFEQQVYQFSFKAKGSGKSGLISVSRCGQEILDRTACEITDTDLTARFTVGFPANGRTINAPELEKILFEFLPVCVRKSFLYKNLNAKAMENVFFLAEDQQFIREELKKRDLAAFVADGAILPRQSGVSDKPLKSCVPFSSPGSMRTELALPHKGKITGMGIPVGITLIVGGGYHGKSTLLNALESGVYNHIAGDGREYVIADDTAVKLRSEDGRFVKDVDISMFINDLPNKKDTHCFSTPDASGSTSQAAAIVESMEAGSHLFFIDEDTSATNFMVRDTFMQHVISRHKEPITPFLERAGDLYSKAGISTILVAGSSGAFFHIADTIIQMDCYRPVDITQSVKKLCKDFPLPPADTPAFVLPESRRIMTTPDFRDSSPRHRGRGPKDNGHGGREERSLKTKTHDRYTFSIGKESVDLRYVEQLTDFEQTAALAAILRYACENLIDGRKTLDQIVRLLLHQLETKGLSSVCGTSYTPCGLAMPRPQEIYACFNRFRRQ</sequence>
<feature type="compositionally biased region" description="Basic and acidic residues" evidence="1">
    <location>
        <begin position="456"/>
        <end position="483"/>
    </location>
</feature>
<dbReference type="RefSeq" id="WP_065543352.1">
    <property type="nucleotide sequence ID" value="NZ_CP015405.2"/>
</dbReference>
<dbReference type="InterPro" id="IPR019195">
    <property type="entry name" value="ABC_ATPase_put"/>
</dbReference>
<dbReference type="Pfam" id="PF09818">
    <property type="entry name" value="ABC_ATPase"/>
    <property type="match status" value="1"/>
</dbReference>
<dbReference type="InterPro" id="IPR046834">
    <property type="entry name" value="ABC_ATPase_C"/>
</dbReference>
<evidence type="ECO:0000259" key="4">
    <source>
        <dbReference type="Pfam" id="PF21117"/>
    </source>
</evidence>
<evidence type="ECO:0000256" key="1">
    <source>
        <dbReference type="SAM" id="MobiDB-lite"/>
    </source>
</evidence>
<protein>
    <submittedName>
        <fullName evidence="5">Isopentenyl-diphosphate delta-isomerase</fullName>
    </submittedName>
</protein>
<dbReference type="OrthoDB" id="9809999at2"/>
<feature type="domain" description="ATPase of the ABC class C-terminal" evidence="2">
    <location>
        <begin position="171"/>
        <end position="434"/>
    </location>
</feature>
<dbReference type="PANTHER" id="PTHR38149">
    <property type="entry name" value="ATPASE"/>
    <property type="match status" value="1"/>
</dbReference>
<reference evidence="5" key="1">
    <citation type="submission" date="2017-04" db="EMBL/GenBank/DDBJ databases">
        <title>Complete Genome Sequences of Twelve Strains of a Stable Defined Moderately Diverse Mouse Microbiota 2 (sDMDMm2).</title>
        <authorList>
            <person name="Uchimura Y."/>
            <person name="Wyss M."/>
            <person name="Brugiroux S."/>
            <person name="Limenitakis J.P."/>
            <person name="Stecher B."/>
            <person name="McCoy K.D."/>
            <person name="Macpherson A.J."/>
        </authorList>
    </citation>
    <scope>NUCLEOTIDE SEQUENCE</scope>
    <source>
        <strain evidence="5">YL58</strain>
    </source>
</reference>
<organism evidence="5 6">
    <name type="scientific">Blautia pseudococcoides</name>
    <dbReference type="NCBI Taxonomy" id="1796616"/>
    <lineage>
        <taxon>Bacteria</taxon>
        <taxon>Bacillati</taxon>
        <taxon>Bacillota</taxon>
        <taxon>Clostridia</taxon>
        <taxon>Lachnospirales</taxon>
        <taxon>Lachnospiraceae</taxon>
        <taxon>Blautia</taxon>
    </lineage>
</organism>
<evidence type="ECO:0000259" key="2">
    <source>
        <dbReference type="Pfam" id="PF09818"/>
    </source>
</evidence>
<name>A0A1C7IGC0_9FIRM</name>